<accession>A0A937XD11</accession>
<feature type="transmembrane region" description="Helical" evidence="1">
    <location>
        <begin position="20"/>
        <end position="38"/>
    </location>
</feature>
<comment type="caution">
    <text evidence="2">The sequence shown here is derived from an EMBL/GenBank/DDBJ whole genome shotgun (WGS) entry which is preliminary data.</text>
</comment>
<dbReference type="Proteomes" id="UP000779900">
    <property type="component" value="Unassembled WGS sequence"/>
</dbReference>
<sequence length="170" mass="18713">MSEQRTPDSGRRRTGSTPTSVGVVLAVVALAVALFVVVRSFRGVKPEPLPPSLRTAPPDTALVVFRASYRKKTLNLAARCRLTRERLRHNFTPLQDSLSRECDSAIAVLQVDLAALDSIKRENRKTAADSFRSEYVSTRAKVNAFTRSSLGAGRVSEDSLDKELEKLISE</sequence>
<organism evidence="2 3">
    <name type="scientific">candidate division WOR-3 bacterium</name>
    <dbReference type="NCBI Taxonomy" id="2052148"/>
    <lineage>
        <taxon>Bacteria</taxon>
        <taxon>Bacteria division WOR-3</taxon>
    </lineage>
</organism>
<keyword evidence="1" id="KW-0472">Membrane</keyword>
<keyword evidence="1" id="KW-0812">Transmembrane</keyword>
<gene>
    <name evidence="2" type="ORF">FJY68_04805</name>
</gene>
<proteinExistence type="predicted"/>
<name>A0A937XD11_UNCW3</name>
<dbReference type="AlphaFoldDB" id="A0A937XD11"/>
<reference evidence="2" key="1">
    <citation type="submission" date="2019-03" db="EMBL/GenBank/DDBJ databases">
        <title>Lake Tanganyika Metagenome-Assembled Genomes (MAGs).</title>
        <authorList>
            <person name="Tran P."/>
        </authorList>
    </citation>
    <scope>NUCLEOTIDE SEQUENCE</scope>
    <source>
        <strain evidence="2">K_DeepCast_150m_m2_040</strain>
    </source>
</reference>
<keyword evidence="1" id="KW-1133">Transmembrane helix</keyword>
<evidence type="ECO:0000313" key="3">
    <source>
        <dbReference type="Proteomes" id="UP000779900"/>
    </source>
</evidence>
<dbReference type="EMBL" id="VGIR01000020">
    <property type="protein sequence ID" value="MBM3331158.1"/>
    <property type="molecule type" value="Genomic_DNA"/>
</dbReference>
<evidence type="ECO:0000313" key="2">
    <source>
        <dbReference type="EMBL" id="MBM3331158.1"/>
    </source>
</evidence>
<evidence type="ECO:0000256" key="1">
    <source>
        <dbReference type="SAM" id="Phobius"/>
    </source>
</evidence>
<protein>
    <submittedName>
        <fullName evidence="2">Uncharacterized protein</fullName>
    </submittedName>
</protein>